<accession>A0A3N4H8R1</accession>
<reference evidence="2 3" key="1">
    <citation type="journal article" date="2018" name="Nat. Ecol. Evol.">
        <title>Pezizomycetes genomes reveal the molecular basis of ectomycorrhizal truffle lifestyle.</title>
        <authorList>
            <person name="Murat C."/>
            <person name="Payen T."/>
            <person name="Noel B."/>
            <person name="Kuo A."/>
            <person name="Morin E."/>
            <person name="Chen J."/>
            <person name="Kohler A."/>
            <person name="Krizsan K."/>
            <person name="Balestrini R."/>
            <person name="Da Silva C."/>
            <person name="Montanini B."/>
            <person name="Hainaut M."/>
            <person name="Levati E."/>
            <person name="Barry K.W."/>
            <person name="Belfiori B."/>
            <person name="Cichocki N."/>
            <person name="Clum A."/>
            <person name="Dockter R.B."/>
            <person name="Fauchery L."/>
            <person name="Guy J."/>
            <person name="Iotti M."/>
            <person name="Le Tacon F."/>
            <person name="Lindquist E.A."/>
            <person name="Lipzen A."/>
            <person name="Malagnac F."/>
            <person name="Mello A."/>
            <person name="Molinier V."/>
            <person name="Miyauchi S."/>
            <person name="Poulain J."/>
            <person name="Riccioni C."/>
            <person name="Rubini A."/>
            <person name="Sitrit Y."/>
            <person name="Splivallo R."/>
            <person name="Traeger S."/>
            <person name="Wang M."/>
            <person name="Zifcakova L."/>
            <person name="Wipf D."/>
            <person name="Zambonelli A."/>
            <person name="Paolocci F."/>
            <person name="Nowrousian M."/>
            <person name="Ottonello S."/>
            <person name="Baldrian P."/>
            <person name="Spatafora J.W."/>
            <person name="Henrissat B."/>
            <person name="Nagy L.G."/>
            <person name="Aury J.M."/>
            <person name="Wincker P."/>
            <person name="Grigoriev I.V."/>
            <person name="Bonfante P."/>
            <person name="Martin F.M."/>
        </authorList>
    </citation>
    <scope>NUCLEOTIDE SEQUENCE [LARGE SCALE GENOMIC DNA]</scope>
    <source>
        <strain evidence="2 3">RN42</strain>
    </source>
</reference>
<dbReference type="AlphaFoldDB" id="A0A3N4H8R1"/>
<dbReference type="Proteomes" id="UP000275078">
    <property type="component" value="Unassembled WGS sequence"/>
</dbReference>
<evidence type="ECO:0000313" key="2">
    <source>
        <dbReference type="EMBL" id="RPA71123.1"/>
    </source>
</evidence>
<gene>
    <name evidence="2" type="ORF">BJ508DRAFT_315904</name>
</gene>
<keyword evidence="3" id="KW-1185">Reference proteome</keyword>
<protein>
    <submittedName>
        <fullName evidence="2">Uncharacterized protein</fullName>
    </submittedName>
</protein>
<evidence type="ECO:0000313" key="3">
    <source>
        <dbReference type="Proteomes" id="UP000275078"/>
    </source>
</evidence>
<dbReference type="EMBL" id="ML119970">
    <property type="protein sequence ID" value="RPA71123.1"/>
    <property type="molecule type" value="Genomic_DNA"/>
</dbReference>
<feature type="region of interest" description="Disordered" evidence="1">
    <location>
        <begin position="374"/>
        <end position="396"/>
    </location>
</feature>
<name>A0A3N4H8R1_ASCIM</name>
<organism evidence="2 3">
    <name type="scientific">Ascobolus immersus RN42</name>
    <dbReference type="NCBI Taxonomy" id="1160509"/>
    <lineage>
        <taxon>Eukaryota</taxon>
        <taxon>Fungi</taxon>
        <taxon>Dikarya</taxon>
        <taxon>Ascomycota</taxon>
        <taxon>Pezizomycotina</taxon>
        <taxon>Pezizomycetes</taxon>
        <taxon>Pezizales</taxon>
        <taxon>Ascobolaceae</taxon>
        <taxon>Ascobolus</taxon>
    </lineage>
</organism>
<proteinExistence type="predicted"/>
<sequence>MDAINSHEPVHQDQTCLLGRVWMLTNHHGRRHKKTKAEREAGRQARLQESINYLQSNRQLRPEHNLLRIVDVLDIDGPVPTTASLSLQLPCDIVLLIDHAQLVQLVELGVPLPTDVALPDNRDLDSRATDHALHCQIRSQFEPASNPGQPLRLPPSRSPTTLTVSQSCVVNFCKHTNNGSNKLNLCQNHRDEQVPAQDGLPADNFFILHQPPVTPASQALPSLPFLAWLPSQGARLAALLSGMPRFSSPYLPTPTGSLTVPGGFLRAALLAGEMYQLDAFLEVMHLQLEAIQLPLEEEPLLPSLVPEEFELSYLTTSFLPCIQSFYSEENGATDSEVQNRPVVEELLSRFPTPLLIRPWFKSLVCYTSSDIEQPTDEAEMHHSPSQEIKEENPHHLPPMSYYPHQLLFAQNHLSRIRSLTRFDIGLRGPYEFGSSQEKDRASPT</sequence>
<evidence type="ECO:0000256" key="1">
    <source>
        <dbReference type="SAM" id="MobiDB-lite"/>
    </source>
</evidence>
<feature type="compositionally biased region" description="Basic and acidic residues" evidence="1">
    <location>
        <begin position="378"/>
        <end position="394"/>
    </location>
</feature>